<name>D2S3F3_HALTV</name>
<dbReference type="RefSeq" id="WP_012946139.1">
    <property type="nucleotide sequence ID" value="NC_013748.1"/>
</dbReference>
<sequence length="297" mass="33813">MSRKNRFLELYRSGGLRNITRGVWDWVLTTELSKRIRAQATRFGGESVWERDWDVLCILDACRVDLFQEVVGECSVMTSVGSTSRTWINRTFNNRNVDSVAYISGNPFADQLEPDSFGYLHIERSRSTDYGVETIPPRALSDRAIDVWRRRDELGVDKLIIHFMQPHAPFRSQPEWFERARGTSSLSGNIWERLREGEFTYDEVWEAYADNLEWAMTDGIAPLTQNCEATIALSADHANAIGEWAVYGHPLGCPISALRDVPWKVIDGVDKQTVDPTISDETAEIDVEEQLAALGYM</sequence>
<proteinExistence type="predicted"/>
<evidence type="ECO:0000313" key="1">
    <source>
        <dbReference type="EMBL" id="ADB63900.1"/>
    </source>
</evidence>
<evidence type="ECO:0000313" key="2">
    <source>
        <dbReference type="Proteomes" id="UP000001903"/>
    </source>
</evidence>
<dbReference type="OrthoDB" id="100846at2157"/>
<dbReference type="EMBL" id="CP001865">
    <property type="protein sequence ID" value="ADB63900.1"/>
    <property type="molecule type" value="Genomic_DNA"/>
</dbReference>
<geneLocation type="plasmid" evidence="1 2">
    <name>pHTUR05</name>
</geneLocation>
<organism evidence="1 2">
    <name type="scientific">Haloterrigena turkmenica (strain ATCC 51198 / DSM 5511 / JCM 9101 / NCIMB 13204 / VKM B-1734 / 4k)</name>
    <name type="common">Halococcus turkmenicus</name>
    <dbReference type="NCBI Taxonomy" id="543526"/>
    <lineage>
        <taxon>Archaea</taxon>
        <taxon>Methanobacteriati</taxon>
        <taxon>Methanobacteriota</taxon>
        <taxon>Stenosarchaea group</taxon>
        <taxon>Halobacteria</taxon>
        <taxon>Halobacteriales</taxon>
        <taxon>Natrialbaceae</taxon>
        <taxon>Haloterrigena</taxon>
    </lineage>
</organism>
<keyword evidence="2" id="KW-1185">Reference proteome</keyword>
<evidence type="ECO:0008006" key="3">
    <source>
        <dbReference type="Google" id="ProtNLM"/>
    </source>
</evidence>
<accession>D2S3F3</accession>
<dbReference type="HOGENOM" id="CLU_069530_0_0_2"/>
<reference evidence="1 2" key="1">
    <citation type="journal article" date="2010" name="Stand. Genomic Sci.">
        <title>Complete genome sequence of Haloterrigena turkmenica type strain (4k).</title>
        <authorList>
            <person name="Saunders E."/>
            <person name="Tindall B.J."/>
            <person name="Fahnrich R."/>
            <person name="Lapidus A."/>
            <person name="Copeland A."/>
            <person name="Del Rio T.G."/>
            <person name="Lucas S."/>
            <person name="Chen F."/>
            <person name="Tice H."/>
            <person name="Cheng J.F."/>
            <person name="Han C."/>
            <person name="Detter J.C."/>
            <person name="Bruce D."/>
            <person name="Goodwin L."/>
            <person name="Chain P."/>
            <person name="Pitluck S."/>
            <person name="Pati A."/>
            <person name="Ivanova N."/>
            <person name="Mavromatis K."/>
            <person name="Chen A."/>
            <person name="Palaniappan K."/>
            <person name="Land M."/>
            <person name="Hauser L."/>
            <person name="Chang Y.J."/>
            <person name="Jeffries C.D."/>
            <person name="Brettin T."/>
            <person name="Rohde M."/>
            <person name="Goker M."/>
            <person name="Bristow J."/>
            <person name="Eisen J.A."/>
            <person name="Markowitz V."/>
            <person name="Hugenholtz P."/>
            <person name="Klenk H.P."/>
            <person name="Kyrpides N.C."/>
        </authorList>
    </citation>
    <scope>NUCLEOTIDE SEQUENCE [LARGE SCALE GENOMIC DNA]</scope>
    <source>
        <strain evidence="2">ATCC 51198 / DSM 5511 / JCM 9101 / NCIMB 13204 / VKM B-1734 / 4k</strain>
    </source>
</reference>
<dbReference type="AlphaFoldDB" id="D2S3F3"/>
<dbReference type="KEGG" id="htu:Htur_5012"/>
<gene>
    <name evidence="1" type="ordered locus">Htur_5012</name>
</gene>
<protein>
    <recommendedName>
        <fullName evidence="3">Sulfatase N-terminal domain-containing protein</fullName>
    </recommendedName>
</protein>
<dbReference type="Proteomes" id="UP000001903">
    <property type="component" value="Plasmid pHTUR05"/>
</dbReference>
<keyword evidence="1" id="KW-0614">Plasmid</keyword>
<dbReference type="GeneID" id="31787765"/>